<dbReference type="Gene3D" id="3.40.50.720">
    <property type="entry name" value="NAD(P)-binding Rossmann-like Domain"/>
    <property type="match status" value="1"/>
</dbReference>
<dbReference type="PANTHER" id="PTHR42760:SF123">
    <property type="entry name" value="OXIDOREDUCTASE"/>
    <property type="match status" value="1"/>
</dbReference>
<dbReference type="EMBL" id="JACCEW010000004">
    <property type="protein sequence ID" value="NYT37878.1"/>
    <property type="molecule type" value="Genomic_DNA"/>
</dbReference>
<dbReference type="OrthoDB" id="9806974at2"/>
<dbReference type="InterPro" id="IPR002347">
    <property type="entry name" value="SDR_fam"/>
</dbReference>
<dbReference type="InterPro" id="IPR057326">
    <property type="entry name" value="KR_dom"/>
</dbReference>
<name>A0A853FDT1_9BURK</name>
<keyword evidence="4" id="KW-1185">Reference proteome</keyword>
<organism evidence="3 4">
    <name type="scientific">Allopusillimonas soli</name>
    <dbReference type="NCBI Taxonomy" id="659016"/>
    <lineage>
        <taxon>Bacteria</taxon>
        <taxon>Pseudomonadati</taxon>
        <taxon>Pseudomonadota</taxon>
        <taxon>Betaproteobacteria</taxon>
        <taxon>Burkholderiales</taxon>
        <taxon>Alcaligenaceae</taxon>
        <taxon>Allopusillimonas</taxon>
    </lineage>
</organism>
<dbReference type="PRINTS" id="PR00080">
    <property type="entry name" value="SDRFAMILY"/>
</dbReference>
<dbReference type="CDD" id="cd05233">
    <property type="entry name" value="SDR_c"/>
    <property type="match status" value="1"/>
</dbReference>
<dbReference type="AlphaFoldDB" id="A0A853FDT1"/>
<accession>A0A853FDT1</accession>
<reference evidence="3 4" key="1">
    <citation type="submission" date="2020-07" db="EMBL/GenBank/DDBJ databases">
        <title>Taxonomic revisions and descriptions of new bacterial species based on genomic comparisons in the high-G+C-content subgroup of the family Alcaligenaceae.</title>
        <authorList>
            <person name="Szabo A."/>
            <person name="Felfoldi T."/>
        </authorList>
    </citation>
    <scope>NUCLEOTIDE SEQUENCE [LARGE SCALE GENOMIC DNA]</scope>
    <source>
        <strain evidence="3 4">DSM 25264</strain>
    </source>
</reference>
<dbReference type="InterPro" id="IPR020904">
    <property type="entry name" value="Sc_DH/Rdtase_CS"/>
</dbReference>
<proteinExistence type="inferred from homology"/>
<dbReference type="Proteomes" id="UP000580517">
    <property type="component" value="Unassembled WGS sequence"/>
</dbReference>
<evidence type="ECO:0000313" key="4">
    <source>
        <dbReference type="Proteomes" id="UP000580517"/>
    </source>
</evidence>
<protein>
    <submittedName>
        <fullName evidence="3">SDR family oxidoreductase</fullName>
    </submittedName>
</protein>
<dbReference type="GO" id="GO:0030497">
    <property type="term" value="P:fatty acid elongation"/>
    <property type="evidence" value="ECO:0007669"/>
    <property type="project" value="TreeGrafter"/>
</dbReference>
<dbReference type="FunFam" id="3.40.50.720:FF:000084">
    <property type="entry name" value="Short-chain dehydrogenase reductase"/>
    <property type="match status" value="1"/>
</dbReference>
<evidence type="ECO:0000259" key="2">
    <source>
        <dbReference type="SMART" id="SM00822"/>
    </source>
</evidence>
<dbReference type="PANTHER" id="PTHR42760">
    <property type="entry name" value="SHORT-CHAIN DEHYDROGENASES/REDUCTASES FAMILY MEMBER"/>
    <property type="match status" value="1"/>
</dbReference>
<gene>
    <name evidence="3" type="ORF">H0A68_13410</name>
</gene>
<dbReference type="RefSeq" id="WP_129969835.1">
    <property type="nucleotide sequence ID" value="NZ_JACCEW010000004.1"/>
</dbReference>
<dbReference type="GO" id="GO:0016616">
    <property type="term" value="F:oxidoreductase activity, acting on the CH-OH group of donors, NAD or NADP as acceptor"/>
    <property type="evidence" value="ECO:0007669"/>
    <property type="project" value="TreeGrafter"/>
</dbReference>
<dbReference type="PRINTS" id="PR00081">
    <property type="entry name" value="GDHRDH"/>
</dbReference>
<feature type="domain" description="Ketoreductase" evidence="2">
    <location>
        <begin position="7"/>
        <end position="187"/>
    </location>
</feature>
<comment type="caution">
    <text evidence="3">The sequence shown here is derived from an EMBL/GenBank/DDBJ whole genome shotgun (WGS) entry which is preliminary data.</text>
</comment>
<comment type="similarity">
    <text evidence="1">Belongs to the short-chain dehydrogenases/reductases (SDR) family.</text>
</comment>
<dbReference type="SMART" id="SM00822">
    <property type="entry name" value="PKS_KR"/>
    <property type="match status" value="1"/>
</dbReference>
<dbReference type="Pfam" id="PF13561">
    <property type="entry name" value="adh_short_C2"/>
    <property type="match status" value="1"/>
</dbReference>
<dbReference type="PROSITE" id="PS00061">
    <property type="entry name" value="ADH_SHORT"/>
    <property type="match status" value="1"/>
</dbReference>
<sequence length="264" mass="27969">MTAQDKGVVIVTGGASGIGQALAQGLLDEGWRVLGIDVQPDRIDAARREMLAADTSMLRFAQADVTDETAISEIVQDCEAAFGPIVGVVNSAGIARDIPCLDTEVDIFRQILEVNVIGSFVVARAAARHMRARQAGSIIFIASVSGMRGNQGRVAYGASKGGVVTMTQVMAVELAQHGIRVNAIAPGPIETPLTQVVHTPEVRSTWESRVALRRYGRPDELRGTVGWLMDESRSSYVTGQIIAVDGGFTAMGLPGPWQQQAGTA</sequence>
<evidence type="ECO:0000313" key="3">
    <source>
        <dbReference type="EMBL" id="NYT37878.1"/>
    </source>
</evidence>
<dbReference type="SUPFAM" id="SSF51735">
    <property type="entry name" value="NAD(P)-binding Rossmann-fold domains"/>
    <property type="match status" value="1"/>
</dbReference>
<dbReference type="InterPro" id="IPR036291">
    <property type="entry name" value="NAD(P)-bd_dom_sf"/>
</dbReference>
<evidence type="ECO:0000256" key="1">
    <source>
        <dbReference type="ARBA" id="ARBA00006484"/>
    </source>
</evidence>